<evidence type="ECO:0000256" key="1">
    <source>
        <dbReference type="PROSITE-ProRule" id="PRU00076"/>
    </source>
</evidence>
<organism evidence="3 4">
    <name type="scientific">Strongyloides venezuelensis</name>
    <name type="common">Threadworm</name>
    <dbReference type="NCBI Taxonomy" id="75913"/>
    <lineage>
        <taxon>Eukaryota</taxon>
        <taxon>Metazoa</taxon>
        <taxon>Ecdysozoa</taxon>
        <taxon>Nematoda</taxon>
        <taxon>Chromadorea</taxon>
        <taxon>Rhabditida</taxon>
        <taxon>Tylenchina</taxon>
        <taxon>Panagrolaimomorpha</taxon>
        <taxon>Strongyloidoidea</taxon>
        <taxon>Strongyloididae</taxon>
        <taxon>Strongyloides</taxon>
    </lineage>
</organism>
<protein>
    <submittedName>
        <fullName evidence="4">EGF-like domain-containing protein</fullName>
    </submittedName>
</protein>
<name>A0A0K0FL54_STRVS</name>
<evidence type="ECO:0000313" key="4">
    <source>
        <dbReference type="WBParaSite" id="SVE_0976900.1"/>
    </source>
</evidence>
<keyword evidence="1" id="KW-0245">EGF-like domain</keyword>
<sequence length="339" mass="37462">MVKNYFINILTILLYSKCFHSQYISELDANSPFTQQTPSNIASTPFSPSQIIQNAHDLSLKIESLSNDITEYLGKLSNKSCSDGLINNVKDLYNNITNTLNDMTVKQNNITIMGDEISKIKNAAVCMKNSMCVESSTQSMPPILSTIKPFDNTTCDQLNQNGVISNGNNYENINCQWSINTTQSKYLSLTINFLYIKGNVSLMIFDQFHGNVTEYNTSVYQPITLPSPSNNYQISIASNDAYSGTNFKLSYSIKDVCYQNYCKNNGTCVVKPDNTPSCQCNGCFKGDTCNEAYDICSSYTKCLQTANPNNICKSEGTTSGCIARCYCSGSSTPAAFCRS</sequence>
<keyword evidence="1" id="KW-1015">Disulfide bond</keyword>
<dbReference type="Pfam" id="PF00008">
    <property type="entry name" value="EGF"/>
    <property type="match status" value="1"/>
</dbReference>
<dbReference type="PROSITE" id="PS50026">
    <property type="entry name" value="EGF_3"/>
    <property type="match status" value="1"/>
</dbReference>
<dbReference type="InterPro" id="IPR000742">
    <property type="entry name" value="EGF"/>
</dbReference>
<accession>A0A0K0FL54</accession>
<dbReference type="Gene3D" id="2.60.120.290">
    <property type="entry name" value="Spermadhesin, CUB domain"/>
    <property type="match status" value="1"/>
</dbReference>
<feature type="domain" description="EGF-like" evidence="2">
    <location>
        <begin position="253"/>
        <end position="290"/>
    </location>
</feature>
<reference evidence="4" key="2">
    <citation type="submission" date="2015-08" db="UniProtKB">
        <authorList>
            <consortium name="WormBaseParasite"/>
        </authorList>
    </citation>
    <scope>IDENTIFICATION</scope>
</reference>
<dbReference type="Gene3D" id="2.10.25.10">
    <property type="entry name" value="Laminin"/>
    <property type="match status" value="1"/>
</dbReference>
<dbReference type="SUPFAM" id="SSF49854">
    <property type="entry name" value="Spermadhesin, CUB domain"/>
    <property type="match status" value="1"/>
</dbReference>
<dbReference type="InterPro" id="IPR035914">
    <property type="entry name" value="Sperma_CUB_dom_sf"/>
</dbReference>
<dbReference type="PROSITE" id="PS00022">
    <property type="entry name" value="EGF_1"/>
    <property type="match status" value="1"/>
</dbReference>
<evidence type="ECO:0000259" key="2">
    <source>
        <dbReference type="PROSITE" id="PS50026"/>
    </source>
</evidence>
<reference evidence="3" key="1">
    <citation type="submission" date="2014-07" db="EMBL/GenBank/DDBJ databases">
        <authorList>
            <person name="Martin A.A"/>
            <person name="De Silva N."/>
        </authorList>
    </citation>
    <scope>NUCLEOTIDE SEQUENCE</scope>
</reference>
<comment type="caution">
    <text evidence="1">Lacks conserved residue(s) required for the propagation of feature annotation.</text>
</comment>
<feature type="disulfide bond" evidence="1">
    <location>
        <begin position="280"/>
        <end position="289"/>
    </location>
</feature>
<evidence type="ECO:0000313" key="3">
    <source>
        <dbReference type="Proteomes" id="UP000035680"/>
    </source>
</evidence>
<dbReference type="WBParaSite" id="SVE_0976900.1">
    <property type="protein sequence ID" value="SVE_0976900.1"/>
    <property type="gene ID" value="SVE_0976900"/>
</dbReference>
<keyword evidence="3" id="KW-1185">Reference proteome</keyword>
<dbReference type="Proteomes" id="UP000035680">
    <property type="component" value="Unassembled WGS sequence"/>
</dbReference>
<proteinExistence type="predicted"/>
<dbReference type="AlphaFoldDB" id="A0A0K0FL54"/>